<dbReference type="Pfam" id="PF01817">
    <property type="entry name" value="CM_2"/>
    <property type="match status" value="1"/>
</dbReference>
<dbReference type="InterPro" id="IPR002701">
    <property type="entry name" value="CM_II_prokaryot"/>
</dbReference>
<dbReference type="Proteomes" id="UP000193944">
    <property type="component" value="Unassembled WGS sequence"/>
</dbReference>
<dbReference type="GO" id="GO:0046417">
    <property type="term" value="P:chorismate metabolic process"/>
    <property type="evidence" value="ECO:0007669"/>
    <property type="project" value="InterPro"/>
</dbReference>
<dbReference type="OrthoDB" id="2135550at2759"/>
<dbReference type="PROSITE" id="PS51168">
    <property type="entry name" value="CHORISMATE_MUT_2"/>
    <property type="match status" value="1"/>
</dbReference>
<name>A0A1Y1XSC7_9FUNG</name>
<dbReference type="InterPro" id="IPR036263">
    <property type="entry name" value="Chorismate_II_sf"/>
</dbReference>
<evidence type="ECO:0000256" key="1">
    <source>
        <dbReference type="ARBA" id="ARBA00023235"/>
    </source>
</evidence>
<dbReference type="GO" id="GO:0004106">
    <property type="term" value="F:chorismate mutase activity"/>
    <property type="evidence" value="ECO:0007669"/>
    <property type="project" value="InterPro"/>
</dbReference>
<gene>
    <name evidence="3" type="ORF">BCR32DRAFT_324031</name>
</gene>
<organism evidence="3 4">
    <name type="scientific">Anaeromyces robustus</name>
    <dbReference type="NCBI Taxonomy" id="1754192"/>
    <lineage>
        <taxon>Eukaryota</taxon>
        <taxon>Fungi</taxon>
        <taxon>Fungi incertae sedis</taxon>
        <taxon>Chytridiomycota</taxon>
        <taxon>Chytridiomycota incertae sedis</taxon>
        <taxon>Neocallimastigomycetes</taxon>
        <taxon>Neocallimastigales</taxon>
        <taxon>Neocallimastigaceae</taxon>
        <taxon>Anaeromyces</taxon>
    </lineage>
</organism>
<dbReference type="AlphaFoldDB" id="A0A1Y1XSC7"/>
<evidence type="ECO:0000313" key="3">
    <source>
        <dbReference type="EMBL" id="ORX88214.1"/>
    </source>
</evidence>
<sequence length="97" mass="11479">MECQSLEEVRQHIDQIDDEIIKKIAERKFYVSQASKFKKNEQGVKAPGRVEQVIQKVRTKAETYGAPPDLVESLYRDMISKFIQMEMEEFKQQQQQQ</sequence>
<accession>A0A1Y1XSC7</accession>
<comment type="caution">
    <text evidence="3">The sequence shown here is derived from an EMBL/GenBank/DDBJ whole genome shotgun (WGS) entry which is preliminary data.</text>
</comment>
<feature type="domain" description="Chorismate mutase" evidence="2">
    <location>
        <begin position="1"/>
        <end position="90"/>
    </location>
</feature>
<reference evidence="3 4" key="2">
    <citation type="submission" date="2016-08" db="EMBL/GenBank/DDBJ databases">
        <title>Pervasive Adenine N6-methylation of Active Genes in Fungi.</title>
        <authorList>
            <consortium name="DOE Joint Genome Institute"/>
            <person name="Mondo S.J."/>
            <person name="Dannebaum R.O."/>
            <person name="Kuo R.C."/>
            <person name="Labutti K."/>
            <person name="Haridas S."/>
            <person name="Kuo A."/>
            <person name="Salamov A."/>
            <person name="Ahrendt S.R."/>
            <person name="Lipzen A."/>
            <person name="Sullivan W."/>
            <person name="Andreopoulos W.B."/>
            <person name="Clum A."/>
            <person name="Lindquist E."/>
            <person name="Daum C."/>
            <person name="Ramamoorthy G.K."/>
            <person name="Gryganskyi A."/>
            <person name="Culley D."/>
            <person name="Magnuson J.K."/>
            <person name="James T.Y."/>
            <person name="O'Malley M.A."/>
            <person name="Stajich J.E."/>
            <person name="Spatafora J.W."/>
            <person name="Visel A."/>
            <person name="Grigoriev I.V."/>
        </authorList>
    </citation>
    <scope>NUCLEOTIDE SEQUENCE [LARGE SCALE GENOMIC DNA]</scope>
    <source>
        <strain evidence="3 4">S4</strain>
    </source>
</reference>
<reference evidence="3 4" key="1">
    <citation type="submission" date="2016-08" db="EMBL/GenBank/DDBJ databases">
        <title>A Parts List for Fungal Cellulosomes Revealed by Comparative Genomics.</title>
        <authorList>
            <consortium name="DOE Joint Genome Institute"/>
            <person name="Haitjema C.H."/>
            <person name="Gilmore S.P."/>
            <person name="Henske J.K."/>
            <person name="Solomon K.V."/>
            <person name="De Groot R."/>
            <person name="Kuo A."/>
            <person name="Mondo S.J."/>
            <person name="Salamov A.A."/>
            <person name="Labutti K."/>
            <person name="Zhao Z."/>
            <person name="Chiniquy J."/>
            <person name="Barry K."/>
            <person name="Brewer H.M."/>
            <person name="Purvine S.O."/>
            <person name="Wright A.T."/>
            <person name="Boxma B."/>
            <person name="Van Alen T."/>
            <person name="Hackstein J.H."/>
            <person name="Baker S.E."/>
            <person name="Grigoriev I.V."/>
            <person name="O'Malley M.A."/>
        </authorList>
    </citation>
    <scope>NUCLEOTIDE SEQUENCE [LARGE SCALE GENOMIC DNA]</scope>
    <source>
        <strain evidence="3 4">S4</strain>
    </source>
</reference>
<keyword evidence="1" id="KW-0413">Isomerase</keyword>
<dbReference type="SMART" id="SM00830">
    <property type="entry name" value="CM_2"/>
    <property type="match status" value="1"/>
</dbReference>
<protein>
    <submittedName>
        <fullName evidence="3">Chorismate mutase</fullName>
    </submittedName>
</protein>
<evidence type="ECO:0000259" key="2">
    <source>
        <dbReference type="PROSITE" id="PS51168"/>
    </source>
</evidence>
<dbReference type="InterPro" id="IPR036979">
    <property type="entry name" value="CM_dom_sf"/>
</dbReference>
<dbReference type="GO" id="GO:0009697">
    <property type="term" value="P:salicylic acid biosynthetic process"/>
    <property type="evidence" value="ECO:0007669"/>
    <property type="project" value="TreeGrafter"/>
</dbReference>
<dbReference type="Gene3D" id="1.20.59.10">
    <property type="entry name" value="Chorismate mutase"/>
    <property type="match status" value="1"/>
</dbReference>
<proteinExistence type="predicted"/>
<dbReference type="PANTHER" id="PTHR38041">
    <property type="entry name" value="CHORISMATE MUTASE"/>
    <property type="match status" value="1"/>
</dbReference>
<dbReference type="PANTHER" id="PTHR38041:SF1">
    <property type="entry name" value="CHORISMATE MUTASE"/>
    <property type="match status" value="1"/>
</dbReference>
<evidence type="ECO:0000313" key="4">
    <source>
        <dbReference type="Proteomes" id="UP000193944"/>
    </source>
</evidence>
<dbReference type="SUPFAM" id="SSF48600">
    <property type="entry name" value="Chorismate mutase II"/>
    <property type="match status" value="1"/>
</dbReference>
<dbReference type="EMBL" id="MCFG01000001">
    <property type="protein sequence ID" value="ORX88214.1"/>
    <property type="molecule type" value="Genomic_DNA"/>
</dbReference>
<dbReference type="InterPro" id="IPR051331">
    <property type="entry name" value="Chorismate_mutase-related"/>
</dbReference>
<keyword evidence="4" id="KW-1185">Reference proteome</keyword>